<keyword evidence="1" id="KW-0812">Transmembrane</keyword>
<accession>A0A1G2DSF2</accession>
<keyword evidence="1" id="KW-1133">Transmembrane helix</keyword>
<keyword evidence="1" id="KW-0472">Membrane</keyword>
<feature type="transmembrane region" description="Helical" evidence="1">
    <location>
        <begin position="20"/>
        <end position="42"/>
    </location>
</feature>
<dbReference type="AlphaFoldDB" id="A0A1G2DSF2"/>
<proteinExistence type="predicted"/>
<evidence type="ECO:0000256" key="1">
    <source>
        <dbReference type="SAM" id="Phobius"/>
    </source>
</evidence>
<feature type="transmembrane region" description="Helical" evidence="1">
    <location>
        <begin position="78"/>
        <end position="96"/>
    </location>
</feature>
<comment type="caution">
    <text evidence="2">The sequence shown here is derived from an EMBL/GenBank/DDBJ whole genome shotgun (WGS) entry which is preliminary data.</text>
</comment>
<dbReference type="Proteomes" id="UP000177573">
    <property type="component" value="Unassembled WGS sequence"/>
</dbReference>
<gene>
    <name evidence="2" type="ORF">A3J08_00100</name>
</gene>
<sequence>MVAILDALHRTLHRSLEHPFFRFLLSILLFMSSVALVSDLWTSLTAPSVERISPTMWAVFALIHGAVALEGIRLRSVAMFYAGFILSATSIVAALVRG</sequence>
<organism evidence="2 3">
    <name type="scientific">Candidatus Lloydbacteria bacterium RIFCSPLOWO2_02_FULL_51_11</name>
    <dbReference type="NCBI Taxonomy" id="1798667"/>
    <lineage>
        <taxon>Bacteria</taxon>
        <taxon>Candidatus Lloydiibacteriota</taxon>
    </lineage>
</organism>
<evidence type="ECO:0000313" key="3">
    <source>
        <dbReference type="Proteomes" id="UP000177573"/>
    </source>
</evidence>
<protein>
    <submittedName>
        <fullName evidence="2">Uncharacterized protein</fullName>
    </submittedName>
</protein>
<dbReference type="EMBL" id="MHLR01000004">
    <property type="protein sequence ID" value="OGZ15778.1"/>
    <property type="molecule type" value="Genomic_DNA"/>
</dbReference>
<name>A0A1G2DSF2_9BACT</name>
<feature type="transmembrane region" description="Helical" evidence="1">
    <location>
        <begin position="54"/>
        <end position="72"/>
    </location>
</feature>
<evidence type="ECO:0000313" key="2">
    <source>
        <dbReference type="EMBL" id="OGZ15778.1"/>
    </source>
</evidence>
<reference evidence="2 3" key="1">
    <citation type="journal article" date="2016" name="Nat. Commun.">
        <title>Thousands of microbial genomes shed light on interconnected biogeochemical processes in an aquifer system.</title>
        <authorList>
            <person name="Anantharaman K."/>
            <person name="Brown C.T."/>
            <person name="Hug L.A."/>
            <person name="Sharon I."/>
            <person name="Castelle C.J."/>
            <person name="Probst A.J."/>
            <person name="Thomas B.C."/>
            <person name="Singh A."/>
            <person name="Wilkins M.J."/>
            <person name="Karaoz U."/>
            <person name="Brodie E.L."/>
            <person name="Williams K.H."/>
            <person name="Hubbard S.S."/>
            <person name="Banfield J.F."/>
        </authorList>
    </citation>
    <scope>NUCLEOTIDE SEQUENCE [LARGE SCALE GENOMIC DNA]</scope>
</reference>